<dbReference type="PANTHER" id="PTHR43586">
    <property type="entry name" value="CYSTEINE DESULFURASE"/>
    <property type="match status" value="1"/>
</dbReference>
<dbReference type="GeneID" id="78372706"/>
<name>A0A0D8FWW1_9ACTN</name>
<accession>A0A0D8FWW1</accession>
<sequence length="354" mass="38308">MTNEPSFSIYFEDQHGFLDTASIGLLPKTAANSLHEAVDHWACGTARWFDDWLGLTDSARDLFAKMVHADAHLVATGPSTSVMVALIADALPPGSRVLTPAIEFTSNLFPYLVQAERGIEVISVDENQLIEAIDSSISLVSVSAVQSANGHVTDLDAIKARASVTGTMIAVDATQAAGWLPLDMNGLDAIVCSGYKWLLSPRGTAYLALSERLSAMIRPLYANWYGGEVIADSFYGAPLRLSTSNRRLDPSPAWLSWVGAAQSLKLLDQIGIEAIYRHDVALATHFLTLIDQPVPSRPSAIVSLELSKPIDPTALPFVVSVRGGRLRVSFHLYNTMDDVELAAKELKEIILPPN</sequence>
<evidence type="ECO:0000313" key="2">
    <source>
        <dbReference type="EMBL" id="KJE76737.1"/>
    </source>
</evidence>
<dbReference type="AlphaFoldDB" id="A0A0D8FWW1"/>
<dbReference type="Gene3D" id="3.90.1150.10">
    <property type="entry name" value="Aspartate Aminotransferase, domain 1"/>
    <property type="match status" value="1"/>
</dbReference>
<keyword evidence="3" id="KW-1185">Reference proteome</keyword>
<protein>
    <submittedName>
        <fullName evidence="2">Putative cysteine desulfurase</fullName>
        <ecNumber evidence="2">2.8.1.7</ecNumber>
    </submittedName>
</protein>
<dbReference type="PANTHER" id="PTHR43586:SF21">
    <property type="entry name" value="PYRIDOXAL PHOSPHATE (PLP)-DEPENDENT ASPARTATE AMINOTRANSFERASE SUPERFAMILY"/>
    <property type="match status" value="1"/>
</dbReference>
<feature type="domain" description="Aminotransferase class V" evidence="1">
    <location>
        <begin position="57"/>
        <end position="291"/>
    </location>
</feature>
<dbReference type="InterPro" id="IPR000192">
    <property type="entry name" value="Aminotrans_V_dom"/>
</dbReference>
<dbReference type="SUPFAM" id="SSF53383">
    <property type="entry name" value="PLP-dependent transferases"/>
    <property type="match status" value="1"/>
</dbReference>
<dbReference type="PATRIC" id="fig|1121877.4.peg.1684"/>
<evidence type="ECO:0000313" key="3">
    <source>
        <dbReference type="Proteomes" id="UP000032336"/>
    </source>
</evidence>
<dbReference type="InterPro" id="IPR015421">
    <property type="entry name" value="PyrdxlP-dep_Trfase_major"/>
</dbReference>
<gene>
    <name evidence="2" type="primary">csd2</name>
    <name evidence="2" type="ORF">FEAC_15240</name>
</gene>
<dbReference type="STRING" id="1121877.FEAC_15240"/>
<dbReference type="Pfam" id="PF00266">
    <property type="entry name" value="Aminotran_5"/>
    <property type="match status" value="1"/>
</dbReference>
<dbReference type="InterPro" id="IPR015422">
    <property type="entry name" value="PyrdxlP-dep_Trfase_small"/>
</dbReference>
<dbReference type="EC" id="2.8.1.7" evidence="2"/>
<reference evidence="2 3" key="1">
    <citation type="submission" date="2015-01" db="EMBL/GenBank/DDBJ databases">
        <title>Draft genome of the acidophilic iron oxidizer Ferrimicrobium acidiphilum strain T23.</title>
        <authorList>
            <person name="Poehlein A."/>
            <person name="Eisen S."/>
            <person name="Schloemann M."/>
            <person name="Johnson B.D."/>
            <person name="Daniel R."/>
            <person name="Muehling M."/>
        </authorList>
    </citation>
    <scope>NUCLEOTIDE SEQUENCE [LARGE SCALE GENOMIC DNA]</scope>
    <source>
        <strain evidence="2 3">T23</strain>
    </source>
</reference>
<organism evidence="2 3">
    <name type="scientific">Ferrimicrobium acidiphilum DSM 19497</name>
    <dbReference type="NCBI Taxonomy" id="1121877"/>
    <lineage>
        <taxon>Bacteria</taxon>
        <taxon>Bacillati</taxon>
        <taxon>Actinomycetota</taxon>
        <taxon>Acidimicrobiia</taxon>
        <taxon>Acidimicrobiales</taxon>
        <taxon>Acidimicrobiaceae</taxon>
        <taxon>Ferrimicrobium</taxon>
    </lineage>
</organism>
<dbReference type="Proteomes" id="UP000032336">
    <property type="component" value="Unassembled WGS sequence"/>
</dbReference>
<dbReference type="EMBL" id="JXUW01000012">
    <property type="protein sequence ID" value="KJE76737.1"/>
    <property type="molecule type" value="Genomic_DNA"/>
</dbReference>
<dbReference type="Gene3D" id="3.40.640.10">
    <property type="entry name" value="Type I PLP-dependent aspartate aminotransferase-like (Major domain)"/>
    <property type="match status" value="1"/>
</dbReference>
<proteinExistence type="predicted"/>
<evidence type="ECO:0000259" key="1">
    <source>
        <dbReference type="Pfam" id="PF00266"/>
    </source>
</evidence>
<dbReference type="eggNOG" id="COG0520">
    <property type="taxonomic scope" value="Bacteria"/>
</dbReference>
<dbReference type="InterPro" id="IPR015424">
    <property type="entry name" value="PyrdxlP-dep_Trfase"/>
</dbReference>
<keyword evidence="2" id="KW-0808">Transferase</keyword>
<comment type="caution">
    <text evidence="2">The sequence shown here is derived from an EMBL/GenBank/DDBJ whole genome shotgun (WGS) entry which is preliminary data.</text>
</comment>
<dbReference type="RefSeq" id="WP_035389170.1">
    <property type="nucleotide sequence ID" value="NZ_JQKF01000010.1"/>
</dbReference>
<dbReference type="GO" id="GO:0031071">
    <property type="term" value="F:cysteine desulfurase activity"/>
    <property type="evidence" value="ECO:0007669"/>
    <property type="project" value="UniProtKB-EC"/>
</dbReference>